<dbReference type="PROSITE" id="PS50006">
    <property type="entry name" value="FHA_DOMAIN"/>
    <property type="match status" value="1"/>
</dbReference>
<dbReference type="SUPFAM" id="SSF50729">
    <property type="entry name" value="PH domain-like"/>
    <property type="match status" value="2"/>
</dbReference>
<feature type="region of interest" description="Disordered" evidence="1">
    <location>
        <begin position="1"/>
        <end position="34"/>
    </location>
</feature>
<protein>
    <submittedName>
        <fullName evidence="4">PH domain containing protein</fullName>
    </submittedName>
</protein>
<dbReference type="PANTHER" id="PTHR14336:SF15">
    <property type="entry name" value="DUAL ADAPTER FOR PHOSPHOTYROSINE AND 3-PHOSPHOTYROSINE AND 3-PHOSPHOINOSITIDE"/>
    <property type="match status" value="1"/>
</dbReference>
<dbReference type="Pfam" id="PF00169">
    <property type="entry name" value="PH"/>
    <property type="match status" value="1"/>
</dbReference>
<evidence type="ECO:0000259" key="3">
    <source>
        <dbReference type="PROSITE" id="PS50006"/>
    </source>
</evidence>
<feature type="region of interest" description="Disordered" evidence="1">
    <location>
        <begin position="370"/>
        <end position="390"/>
    </location>
</feature>
<accession>L8GE85</accession>
<dbReference type="RefSeq" id="XP_004333162.1">
    <property type="nucleotide sequence ID" value="XM_004333114.1"/>
</dbReference>
<dbReference type="InterPro" id="IPR008984">
    <property type="entry name" value="SMAD_FHA_dom_sf"/>
</dbReference>
<dbReference type="InterPro" id="IPR051707">
    <property type="entry name" value="PI-Interact_SigTrans_Reg"/>
</dbReference>
<dbReference type="InterPro" id="IPR000253">
    <property type="entry name" value="FHA_dom"/>
</dbReference>
<feature type="domain" description="PH" evidence="2">
    <location>
        <begin position="85"/>
        <end position="221"/>
    </location>
</feature>
<feature type="domain" description="FHA" evidence="3">
    <location>
        <begin position="437"/>
        <end position="486"/>
    </location>
</feature>
<evidence type="ECO:0000313" key="5">
    <source>
        <dbReference type="Proteomes" id="UP000011083"/>
    </source>
</evidence>
<sequence length="515" mass="58267">MKRSESDGELNGEDAFSLENPALRGGGKSGKQHHYNGSDDYLVLGDGDDLSSSGEQSARTVSAEIYSLNKVLKEALPLTASSVDSEEKEGYLFIQTKLVSQWKRRWCVWKRCNGEGLLLGGYALYYYKDKNQAASYKKPLIKFSKPKDDPRAMGRINMTFAHKEAFSTREKETIALAMEKQAIPQSKHFVRLASPNRIFSVAADSDENLDEWFDVWHAYLKEAIENDQYAFKIDAANRLEPLIRLQYSVWLEKAANMVKALEANGFFDDKFSHQKRDKAGSLELESQKSPGTWKRFRFILKGRHLYYYPHNKGHTAKRVIVLQYSSTEEDGETQADGSYVFQITTPLITYTIKAPHKVAAEEWITAIEKAKQGKRKSGKKGDPLSGEGDTKLSLLSSQAEDVPEGAGINPRFEGAFLTYMLPDARKEKVYKIKKDSVKIGRSSTNDLMIDDSRLSREHARIDTSNDRLVFVDLGSKRGSKVNHHMCNGRRVLRDGDLIKVGRTRMRVFAGKPDKH</sequence>
<proteinExistence type="predicted"/>
<dbReference type="Gene3D" id="2.30.29.30">
    <property type="entry name" value="Pleckstrin-homology domain (PH domain)/Phosphotyrosine-binding domain (PTB)"/>
    <property type="match status" value="2"/>
</dbReference>
<dbReference type="Proteomes" id="UP000011083">
    <property type="component" value="Unassembled WGS sequence"/>
</dbReference>
<dbReference type="GeneID" id="14911584"/>
<dbReference type="InterPro" id="IPR011993">
    <property type="entry name" value="PH-like_dom_sf"/>
</dbReference>
<dbReference type="InterPro" id="IPR001849">
    <property type="entry name" value="PH_domain"/>
</dbReference>
<dbReference type="AlphaFoldDB" id="L8GE85"/>
<evidence type="ECO:0000259" key="2">
    <source>
        <dbReference type="PROSITE" id="PS50003"/>
    </source>
</evidence>
<dbReference type="SUPFAM" id="SSF49879">
    <property type="entry name" value="SMAD/FHA domain"/>
    <property type="match status" value="1"/>
</dbReference>
<dbReference type="SMART" id="SM00233">
    <property type="entry name" value="PH"/>
    <property type="match status" value="2"/>
</dbReference>
<dbReference type="KEGG" id="acan:ACA1_387890"/>
<name>L8GE85_ACACF</name>
<evidence type="ECO:0000313" key="4">
    <source>
        <dbReference type="EMBL" id="ELR11149.1"/>
    </source>
</evidence>
<organism evidence="4 5">
    <name type="scientific">Acanthamoeba castellanii (strain ATCC 30010 / Neff)</name>
    <dbReference type="NCBI Taxonomy" id="1257118"/>
    <lineage>
        <taxon>Eukaryota</taxon>
        <taxon>Amoebozoa</taxon>
        <taxon>Discosea</taxon>
        <taxon>Longamoebia</taxon>
        <taxon>Centramoebida</taxon>
        <taxon>Acanthamoebidae</taxon>
        <taxon>Acanthamoeba</taxon>
    </lineage>
</organism>
<dbReference type="Pfam" id="PF00498">
    <property type="entry name" value="FHA"/>
    <property type="match status" value="1"/>
</dbReference>
<dbReference type="EMBL" id="KB008156">
    <property type="protein sequence ID" value="ELR11149.1"/>
    <property type="molecule type" value="Genomic_DNA"/>
</dbReference>
<keyword evidence="5" id="KW-1185">Reference proteome</keyword>
<dbReference type="VEuPathDB" id="AmoebaDB:ACA1_387890"/>
<dbReference type="CDD" id="cd00821">
    <property type="entry name" value="PH"/>
    <property type="match status" value="1"/>
</dbReference>
<dbReference type="SMART" id="SM00240">
    <property type="entry name" value="FHA"/>
    <property type="match status" value="1"/>
</dbReference>
<dbReference type="PANTHER" id="PTHR14336">
    <property type="entry name" value="TANDEM PH DOMAIN CONTAINING PROTEIN"/>
    <property type="match status" value="1"/>
</dbReference>
<dbReference type="OrthoDB" id="687730at2759"/>
<gene>
    <name evidence="4" type="ORF">ACA1_387890</name>
</gene>
<feature type="domain" description="PH" evidence="2">
    <location>
        <begin position="275"/>
        <end position="372"/>
    </location>
</feature>
<dbReference type="CDD" id="cd00060">
    <property type="entry name" value="FHA"/>
    <property type="match status" value="1"/>
</dbReference>
<reference evidence="4 5" key="1">
    <citation type="journal article" date="2013" name="Genome Biol.">
        <title>Genome of Acanthamoeba castellanii highlights extensive lateral gene transfer and early evolution of tyrosine kinase signaling.</title>
        <authorList>
            <person name="Clarke M."/>
            <person name="Lohan A.J."/>
            <person name="Liu B."/>
            <person name="Lagkouvardos I."/>
            <person name="Roy S."/>
            <person name="Zafar N."/>
            <person name="Bertelli C."/>
            <person name="Schilde C."/>
            <person name="Kianianmomeni A."/>
            <person name="Burglin T.R."/>
            <person name="Frech C."/>
            <person name="Turcotte B."/>
            <person name="Kopec K.O."/>
            <person name="Synnott J.M."/>
            <person name="Choo C."/>
            <person name="Paponov I."/>
            <person name="Finkler A."/>
            <person name="Soon Heng Tan C."/>
            <person name="Hutchins A.P."/>
            <person name="Weinmeier T."/>
            <person name="Rattei T."/>
            <person name="Chu J.S."/>
            <person name="Gimenez G."/>
            <person name="Irimia M."/>
            <person name="Rigden D.J."/>
            <person name="Fitzpatrick D.A."/>
            <person name="Lorenzo-Morales J."/>
            <person name="Bateman A."/>
            <person name="Chiu C.H."/>
            <person name="Tang P."/>
            <person name="Hegemann P."/>
            <person name="Fromm H."/>
            <person name="Raoult D."/>
            <person name="Greub G."/>
            <person name="Miranda-Saavedra D."/>
            <person name="Chen N."/>
            <person name="Nash P."/>
            <person name="Ginger M.L."/>
            <person name="Horn M."/>
            <person name="Schaap P."/>
            <person name="Caler L."/>
            <person name="Loftus B."/>
        </authorList>
    </citation>
    <scope>NUCLEOTIDE SEQUENCE [LARGE SCALE GENOMIC DNA]</scope>
    <source>
        <strain evidence="4 5">Neff</strain>
    </source>
</reference>
<dbReference type="PROSITE" id="PS50003">
    <property type="entry name" value="PH_DOMAIN"/>
    <property type="match status" value="2"/>
</dbReference>
<evidence type="ECO:0000256" key="1">
    <source>
        <dbReference type="SAM" id="MobiDB-lite"/>
    </source>
</evidence>
<dbReference type="Gene3D" id="2.60.200.20">
    <property type="match status" value="1"/>
</dbReference>